<proteinExistence type="predicted"/>
<evidence type="ECO:0000313" key="2">
    <source>
        <dbReference type="EMBL" id="MFC3107347.1"/>
    </source>
</evidence>
<organism evidence="2 3">
    <name type="scientific">Undibacterium arcticum</name>
    <dbReference type="NCBI Taxonomy" id="1762892"/>
    <lineage>
        <taxon>Bacteria</taxon>
        <taxon>Pseudomonadati</taxon>
        <taxon>Pseudomonadota</taxon>
        <taxon>Betaproteobacteria</taxon>
        <taxon>Burkholderiales</taxon>
        <taxon>Oxalobacteraceae</taxon>
        <taxon>Undibacterium</taxon>
    </lineage>
</organism>
<keyword evidence="1" id="KW-0732">Signal</keyword>
<gene>
    <name evidence="2" type="ORF">ACFOFO_05130</name>
</gene>
<name>A0ABV7EX36_9BURK</name>
<dbReference type="InterPro" id="IPR025737">
    <property type="entry name" value="FApF"/>
</dbReference>
<dbReference type="EMBL" id="JBHRTP010000011">
    <property type="protein sequence ID" value="MFC3107347.1"/>
    <property type="molecule type" value="Genomic_DNA"/>
</dbReference>
<accession>A0ABV7EX36</accession>
<dbReference type="Proteomes" id="UP001595530">
    <property type="component" value="Unassembled WGS sequence"/>
</dbReference>
<comment type="caution">
    <text evidence="2">The sequence shown here is derived from an EMBL/GenBank/DDBJ whole genome shotgun (WGS) entry which is preliminary data.</text>
</comment>
<dbReference type="Pfam" id="PF13557">
    <property type="entry name" value="Phenol_MetA_deg"/>
    <property type="match status" value="1"/>
</dbReference>
<evidence type="ECO:0000313" key="3">
    <source>
        <dbReference type="Proteomes" id="UP001595530"/>
    </source>
</evidence>
<feature type="signal peptide" evidence="1">
    <location>
        <begin position="1"/>
        <end position="29"/>
    </location>
</feature>
<feature type="chain" id="PRO_5046044773" evidence="1">
    <location>
        <begin position="30"/>
        <end position="302"/>
    </location>
</feature>
<dbReference type="PROSITE" id="PS51257">
    <property type="entry name" value="PROKAR_LIPOPROTEIN"/>
    <property type="match status" value="1"/>
</dbReference>
<keyword evidence="3" id="KW-1185">Reference proteome</keyword>
<evidence type="ECO:0000256" key="1">
    <source>
        <dbReference type="SAM" id="SignalP"/>
    </source>
</evidence>
<dbReference type="RefSeq" id="WP_390331019.1">
    <property type="nucleotide sequence ID" value="NZ_JBHRTP010000011.1"/>
</dbReference>
<reference evidence="3" key="1">
    <citation type="journal article" date="2019" name="Int. J. Syst. Evol. Microbiol.">
        <title>The Global Catalogue of Microorganisms (GCM) 10K type strain sequencing project: providing services to taxonomists for standard genome sequencing and annotation.</title>
        <authorList>
            <consortium name="The Broad Institute Genomics Platform"/>
            <consortium name="The Broad Institute Genome Sequencing Center for Infectious Disease"/>
            <person name="Wu L."/>
            <person name="Ma J."/>
        </authorList>
    </citation>
    <scope>NUCLEOTIDE SEQUENCE [LARGE SCALE GENOMIC DNA]</scope>
    <source>
        <strain evidence="3">KCTC 42986</strain>
    </source>
</reference>
<protein>
    <submittedName>
        <fullName evidence="2">Transporter</fullName>
    </submittedName>
</protein>
<sequence length="302" mass="32583">MKIQKFIKDGNRLGAIFALSLIGCAAAHATEGGGSVYPNGVDNFAAGAMPPPGIYGMVFGEHYTADRLNDKDGNRVPLNFKVTADVIAPRFIWVTGQKIAGGDLAFHAIVPLVNLDVKVGNASQKKTGIGDITTGFSLGHHYSPQLHTLAGLDLFVPTGGYNKNDLANIGRNYWAYEPVYIVSYIDPKGFNGDIKLGYTFNQKNNGTNYKSGQEFHFDYAAGWGLGNGWTVGAGGYYYQQTTDDQLNGANIPNSKGRAFAIGPSVKYDSGKGWFVTAKWQKEMAVENHAQGSAVWIKAVFPL</sequence>